<dbReference type="CDD" id="cd06225">
    <property type="entry name" value="HAMP"/>
    <property type="match status" value="1"/>
</dbReference>
<evidence type="ECO:0000256" key="10">
    <source>
        <dbReference type="ARBA" id="ARBA00023012"/>
    </source>
</evidence>
<dbReference type="InterPro" id="IPR003594">
    <property type="entry name" value="HATPase_dom"/>
</dbReference>
<dbReference type="InterPro" id="IPR004358">
    <property type="entry name" value="Sig_transdc_His_kin-like_C"/>
</dbReference>
<comment type="catalytic activity">
    <reaction evidence="1">
        <text>ATP + protein L-histidine = ADP + protein N-phospho-L-histidine.</text>
        <dbReference type="EC" id="2.7.13.3"/>
    </reaction>
</comment>
<dbReference type="PRINTS" id="PR00344">
    <property type="entry name" value="BCTRLSENSOR"/>
</dbReference>
<dbReference type="PANTHER" id="PTHR45528:SF12">
    <property type="entry name" value="SENSOR HISTIDINE KINASE ARSS"/>
    <property type="match status" value="1"/>
</dbReference>
<dbReference type="EC" id="2.7.13.3" evidence="3"/>
<dbReference type="Pfam" id="PF00672">
    <property type="entry name" value="HAMP"/>
    <property type="match status" value="1"/>
</dbReference>
<dbReference type="InterPro" id="IPR003660">
    <property type="entry name" value="HAMP_dom"/>
</dbReference>
<keyword evidence="5" id="KW-0597">Phosphoprotein</keyword>
<keyword evidence="9 12" id="KW-1133">Transmembrane helix</keyword>
<evidence type="ECO:0000256" key="9">
    <source>
        <dbReference type="ARBA" id="ARBA00022989"/>
    </source>
</evidence>
<proteinExistence type="predicted"/>
<dbReference type="Pfam" id="PF18719">
    <property type="entry name" value="ArlS_N"/>
    <property type="match status" value="1"/>
</dbReference>
<evidence type="ECO:0000256" key="6">
    <source>
        <dbReference type="ARBA" id="ARBA00022679"/>
    </source>
</evidence>
<keyword evidence="8 15" id="KW-0418">Kinase</keyword>
<evidence type="ECO:0000256" key="4">
    <source>
        <dbReference type="ARBA" id="ARBA00015735"/>
    </source>
</evidence>
<evidence type="ECO:0000313" key="16">
    <source>
        <dbReference type="Proteomes" id="UP001565236"/>
    </source>
</evidence>
<dbReference type="SUPFAM" id="SSF55874">
    <property type="entry name" value="ATPase domain of HSP90 chaperone/DNA topoisomerase II/histidine kinase"/>
    <property type="match status" value="1"/>
</dbReference>
<evidence type="ECO:0000259" key="14">
    <source>
        <dbReference type="PROSITE" id="PS50885"/>
    </source>
</evidence>
<name>A0ABV4DPX0_9LACO</name>
<keyword evidence="11 12" id="KW-0472">Membrane</keyword>
<feature type="domain" description="Histidine kinase" evidence="13">
    <location>
        <begin position="284"/>
        <end position="501"/>
    </location>
</feature>
<protein>
    <recommendedName>
        <fullName evidence="4">Signal transduction histidine-protein kinase ArlS</fullName>
        <ecNumber evidence="3">2.7.13.3</ecNumber>
    </recommendedName>
</protein>
<dbReference type="RefSeq" id="WP_369940177.1">
    <property type="nucleotide sequence ID" value="NZ_JBCLUF010000002.1"/>
</dbReference>
<reference evidence="15 16" key="1">
    <citation type="submission" date="2024-03" db="EMBL/GenBank/DDBJ databases">
        <title>Mouse gut bacterial collection (mGBC) of GemPharmatech.</title>
        <authorList>
            <person name="He Y."/>
            <person name="Dong L."/>
            <person name="Wu D."/>
            <person name="Gao X."/>
            <person name="Lin Z."/>
        </authorList>
    </citation>
    <scope>NUCLEOTIDE SEQUENCE [LARGE SCALE GENOMIC DNA]</scope>
    <source>
        <strain evidence="15 16">15-30</strain>
    </source>
</reference>
<dbReference type="InterPro" id="IPR036890">
    <property type="entry name" value="HATPase_C_sf"/>
</dbReference>
<keyword evidence="7 12" id="KW-0812">Transmembrane</keyword>
<dbReference type="InterPro" id="IPR005467">
    <property type="entry name" value="His_kinase_dom"/>
</dbReference>
<dbReference type="SMART" id="SM00387">
    <property type="entry name" value="HATPase_c"/>
    <property type="match status" value="1"/>
</dbReference>
<dbReference type="Pfam" id="PF00512">
    <property type="entry name" value="HisKA"/>
    <property type="match status" value="1"/>
</dbReference>
<dbReference type="CDD" id="cd00082">
    <property type="entry name" value="HisKA"/>
    <property type="match status" value="1"/>
</dbReference>
<dbReference type="PANTHER" id="PTHR45528">
    <property type="entry name" value="SENSOR HISTIDINE KINASE CPXA"/>
    <property type="match status" value="1"/>
</dbReference>
<dbReference type="Gene3D" id="6.10.340.10">
    <property type="match status" value="1"/>
</dbReference>
<keyword evidence="6" id="KW-0808">Transferase</keyword>
<evidence type="ECO:0000259" key="13">
    <source>
        <dbReference type="PROSITE" id="PS50109"/>
    </source>
</evidence>
<accession>A0ABV4DPX0</accession>
<evidence type="ECO:0000256" key="8">
    <source>
        <dbReference type="ARBA" id="ARBA00022777"/>
    </source>
</evidence>
<evidence type="ECO:0000256" key="2">
    <source>
        <dbReference type="ARBA" id="ARBA00004141"/>
    </source>
</evidence>
<gene>
    <name evidence="15" type="ORF">AALT52_01035</name>
</gene>
<dbReference type="SMART" id="SM00304">
    <property type="entry name" value="HAMP"/>
    <property type="match status" value="1"/>
</dbReference>
<evidence type="ECO:0000256" key="11">
    <source>
        <dbReference type="ARBA" id="ARBA00023136"/>
    </source>
</evidence>
<evidence type="ECO:0000256" key="12">
    <source>
        <dbReference type="SAM" id="Phobius"/>
    </source>
</evidence>
<keyword evidence="10" id="KW-0902">Two-component regulatory system</keyword>
<feature type="transmembrane region" description="Helical" evidence="12">
    <location>
        <begin position="27"/>
        <end position="47"/>
    </location>
</feature>
<dbReference type="SUPFAM" id="SSF47384">
    <property type="entry name" value="Homodimeric domain of signal transducing histidine kinase"/>
    <property type="match status" value="1"/>
</dbReference>
<dbReference type="Gene3D" id="3.30.565.10">
    <property type="entry name" value="Histidine kinase-like ATPase, C-terminal domain"/>
    <property type="match status" value="1"/>
</dbReference>
<dbReference type="PROSITE" id="PS50109">
    <property type="entry name" value="HIS_KIN"/>
    <property type="match status" value="1"/>
</dbReference>
<feature type="domain" description="HAMP" evidence="14">
    <location>
        <begin position="218"/>
        <end position="276"/>
    </location>
</feature>
<evidence type="ECO:0000256" key="1">
    <source>
        <dbReference type="ARBA" id="ARBA00000085"/>
    </source>
</evidence>
<dbReference type="Pfam" id="PF02518">
    <property type="entry name" value="HATPase_c"/>
    <property type="match status" value="1"/>
</dbReference>
<comment type="caution">
    <text evidence="15">The sequence shown here is derived from an EMBL/GenBank/DDBJ whole genome shotgun (WGS) entry which is preliminary data.</text>
</comment>
<sequence length="515" mass="58732">MCIFKCNRDKLKSPEKERRFFSLKLKWSVGTGIGVLLIFAVFSALLFQSLSSLLMNQERQYAQAALTTALDSLATNRDELTKEAAEHSLSLKVRNDHNLKDLKTLYSSSFYTTLTRENISVSVYDLSNQRVFASREVPVDFDQKQLDNSTIRKVGGVTVLVMGSRIISERTHKTIGYVQITNDLINYDQTRRKLVLIFLVFCLIAAIGIALLSYGLSSWLLRPIDLINDTIGKINGDDESDALAHVRVPEFKHKDELSELGRLFNKMLDRMQRYVEQQQQFVEDVSHELRTPVAIIQGHLSLLQRWGKDDPKVLAESIDASMQEITRMKSLVQEMLDLSRAEQVEIQFGKEITDAQEVGLQVFNNFQMIHPDFTFVLDDDLKGPVNVQIYRNHLEQVLIILMDNAVKYSRDRKEVHMTLSKNIHDVDIVIQDFGEGISQENIERIFDRFYRVDKARSRDKGGNGLGLSIARRLIEGYRGKLIVESAVGQGSLFKISLPIVDSTNKRTGKDPTQTR</sequence>
<keyword evidence="16" id="KW-1185">Reference proteome</keyword>
<evidence type="ECO:0000256" key="5">
    <source>
        <dbReference type="ARBA" id="ARBA00022553"/>
    </source>
</evidence>
<dbReference type="Proteomes" id="UP001565236">
    <property type="component" value="Unassembled WGS sequence"/>
</dbReference>
<dbReference type="InterPro" id="IPR036097">
    <property type="entry name" value="HisK_dim/P_sf"/>
</dbReference>
<dbReference type="InterPro" id="IPR003661">
    <property type="entry name" value="HisK_dim/P_dom"/>
</dbReference>
<dbReference type="EMBL" id="JBCLUF010000002">
    <property type="protein sequence ID" value="MEY8661482.1"/>
    <property type="molecule type" value="Genomic_DNA"/>
</dbReference>
<dbReference type="Gene3D" id="1.10.287.130">
    <property type="match status" value="1"/>
</dbReference>
<feature type="transmembrane region" description="Helical" evidence="12">
    <location>
        <begin position="194"/>
        <end position="216"/>
    </location>
</feature>
<dbReference type="GO" id="GO:0016301">
    <property type="term" value="F:kinase activity"/>
    <property type="evidence" value="ECO:0007669"/>
    <property type="project" value="UniProtKB-KW"/>
</dbReference>
<dbReference type="SMART" id="SM00388">
    <property type="entry name" value="HisKA"/>
    <property type="match status" value="1"/>
</dbReference>
<evidence type="ECO:0000256" key="3">
    <source>
        <dbReference type="ARBA" id="ARBA00012438"/>
    </source>
</evidence>
<organism evidence="15 16">
    <name type="scientific">Ligilactobacillus faecis</name>
    <dbReference type="NCBI Taxonomy" id="762833"/>
    <lineage>
        <taxon>Bacteria</taxon>
        <taxon>Bacillati</taxon>
        <taxon>Bacillota</taxon>
        <taxon>Bacilli</taxon>
        <taxon>Lactobacillales</taxon>
        <taxon>Lactobacillaceae</taxon>
        <taxon>Ligilactobacillus</taxon>
    </lineage>
</organism>
<dbReference type="InterPro" id="IPR041610">
    <property type="entry name" value="ArlS_N"/>
</dbReference>
<evidence type="ECO:0000256" key="7">
    <source>
        <dbReference type="ARBA" id="ARBA00022692"/>
    </source>
</evidence>
<comment type="subcellular location">
    <subcellularLocation>
        <location evidence="2">Membrane</location>
        <topology evidence="2">Multi-pass membrane protein</topology>
    </subcellularLocation>
</comment>
<evidence type="ECO:0000313" key="15">
    <source>
        <dbReference type="EMBL" id="MEY8661482.1"/>
    </source>
</evidence>
<dbReference type="PROSITE" id="PS50885">
    <property type="entry name" value="HAMP"/>
    <property type="match status" value="1"/>
</dbReference>
<dbReference type="InterPro" id="IPR050398">
    <property type="entry name" value="HssS/ArlS-like"/>
</dbReference>